<evidence type="ECO:0000256" key="7">
    <source>
        <dbReference type="ARBA" id="ARBA00022970"/>
    </source>
</evidence>
<dbReference type="Gene3D" id="1.10.3720.10">
    <property type="entry name" value="MetI-like"/>
    <property type="match status" value="1"/>
</dbReference>
<dbReference type="PROSITE" id="PS50928">
    <property type="entry name" value="ABC_TM1"/>
    <property type="match status" value="1"/>
</dbReference>
<dbReference type="EMBL" id="JTJJ01000108">
    <property type="protein sequence ID" value="KHJ65779.1"/>
    <property type="molecule type" value="Genomic_DNA"/>
</dbReference>
<reference evidence="12 13" key="1">
    <citation type="submission" date="2014-11" db="EMBL/GenBank/DDBJ databases">
        <title>Genome sequencing of Pantoea rodasii ND03.</title>
        <authorList>
            <person name="Muhamad Yunos N.Y."/>
            <person name="Chan K.-G."/>
        </authorList>
    </citation>
    <scope>NUCLEOTIDE SEQUENCE [LARGE SCALE GENOMIC DNA]</scope>
    <source>
        <strain evidence="12 13">ND03</strain>
    </source>
</reference>
<comment type="caution">
    <text evidence="12">The sequence shown here is derived from an EMBL/GenBank/DDBJ whole genome shotgun (WGS) entry which is preliminary data.</text>
</comment>
<organism evidence="12 13">
    <name type="scientific">Pantoea rodasii</name>
    <dbReference type="NCBI Taxonomy" id="1076549"/>
    <lineage>
        <taxon>Bacteria</taxon>
        <taxon>Pseudomonadati</taxon>
        <taxon>Pseudomonadota</taxon>
        <taxon>Gammaproteobacteria</taxon>
        <taxon>Enterobacterales</taxon>
        <taxon>Erwiniaceae</taxon>
        <taxon>Pantoea</taxon>
    </lineage>
</organism>
<dbReference type="Pfam" id="PF00528">
    <property type="entry name" value="BPD_transp_1"/>
    <property type="match status" value="1"/>
</dbReference>
<comment type="subcellular location">
    <subcellularLocation>
        <location evidence="1">Cell inner membrane</location>
        <topology evidence="1">Multi-pass membrane protein</topology>
    </subcellularLocation>
    <subcellularLocation>
        <location evidence="10">Cell membrane</location>
        <topology evidence="10">Multi-pass membrane protein</topology>
    </subcellularLocation>
</comment>
<evidence type="ECO:0000256" key="10">
    <source>
        <dbReference type="RuleBase" id="RU363032"/>
    </source>
</evidence>
<gene>
    <name evidence="12" type="ORF">QU24_22795</name>
</gene>
<keyword evidence="3 10" id="KW-0813">Transport</keyword>
<evidence type="ECO:0000256" key="9">
    <source>
        <dbReference type="ARBA" id="ARBA00023136"/>
    </source>
</evidence>
<dbReference type="InterPro" id="IPR000515">
    <property type="entry name" value="MetI-like"/>
</dbReference>
<dbReference type="NCBIfam" id="TIGR01726">
    <property type="entry name" value="HEQRo_perm_3TM"/>
    <property type="match status" value="1"/>
</dbReference>
<comment type="similarity">
    <text evidence="2">Belongs to the binding-protein-dependent transport system permease family. HisMQ subfamily.</text>
</comment>
<feature type="transmembrane region" description="Helical" evidence="10">
    <location>
        <begin position="185"/>
        <end position="204"/>
    </location>
</feature>
<feature type="transmembrane region" description="Helical" evidence="10">
    <location>
        <begin position="53"/>
        <end position="74"/>
    </location>
</feature>
<feature type="transmembrane region" description="Helical" evidence="10">
    <location>
        <begin position="130"/>
        <end position="148"/>
    </location>
</feature>
<keyword evidence="5" id="KW-0997">Cell inner membrane</keyword>
<dbReference type="GO" id="GO:0022857">
    <property type="term" value="F:transmembrane transporter activity"/>
    <property type="evidence" value="ECO:0007669"/>
    <property type="project" value="InterPro"/>
</dbReference>
<dbReference type="InterPro" id="IPR010065">
    <property type="entry name" value="AA_ABC_transptr_permease_3TM"/>
</dbReference>
<keyword evidence="8 10" id="KW-1133">Transmembrane helix</keyword>
<name>A0A0B1QZH8_9GAMM</name>
<evidence type="ECO:0000259" key="11">
    <source>
        <dbReference type="PROSITE" id="PS50928"/>
    </source>
</evidence>
<dbReference type="InterPro" id="IPR035906">
    <property type="entry name" value="MetI-like_sf"/>
</dbReference>
<dbReference type="InterPro" id="IPR043429">
    <property type="entry name" value="ArtM/GltK/GlnP/TcyL/YhdX-like"/>
</dbReference>
<keyword evidence="7" id="KW-0029">Amino-acid transport</keyword>
<evidence type="ECO:0000256" key="8">
    <source>
        <dbReference type="ARBA" id="ARBA00022989"/>
    </source>
</evidence>
<evidence type="ECO:0000256" key="5">
    <source>
        <dbReference type="ARBA" id="ARBA00022519"/>
    </source>
</evidence>
<keyword evidence="4" id="KW-1003">Cell membrane</keyword>
<evidence type="ECO:0000256" key="3">
    <source>
        <dbReference type="ARBA" id="ARBA00022448"/>
    </source>
</evidence>
<dbReference type="GO" id="GO:0043190">
    <property type="term" value="C:ATP-binding cassette (ABC) transporter complex"/>
    <property type="evidence" value="ECO:0007669"/>
    <property type="project" value="InterPro"/>
</dbReference>
<dbReference type="PANTHER" id="PTHR30614:SF0">
    <property type="entry name" value="L-CYSTINE TRANSPORT SYSTEM PERMEASE PROTEIN TCYL"/>
    <property type="match status" value="1"/>
</dbReference>
<feature type="transmembrane region" description="Helical" evidence="10">
    <location>
        <begin position="20"/>
        <end position="41"/>
    </location>
</feature>
<protein>
    <submittedName>
        <fullName evidence="12">Amino acid ABC transporter permease</fullName>
    </submittedName>
</protein>
<dbReference type="RefSeq" id="WP_039335894.1">
    <property type="nucleotide sequence ID" value="NZ_JTJJ01000108.1"/>
</dbReference>
<evidence type="ECO:0000256" key="1">
    <source>
        <dbReference type="ARBA" id="ARBA00004429"/>
    </source>
</evidence>
<dbReference type="SUPFAM" id="SSF161098">
    <property type="entry name" value="MetI-like"/>
    <property type="match status" value="1"/>
</dbReference>
<keyword evidence="6 10" id="KW-0812">Transmembrane</keyword>
<evidence type="ECO:0000256" key="6">
    <source>
        <dbReference type="ARBA" id="ARBA00022692"/>
    </source>
</evidence>
<sequence>MDWSSIHVYLPFLLKGAEMTIYITLLSLIISTPLGLLFAAAKMCPWKIISWPVAIIINITRGLPMIVVLFYIYFVFPDIGITLTSFQASVIGIAFCFATYIAEIFRSGIESVDRGQLEAARSMGMGFGKAMRRVVLPQAFHVALPPFSNTLVMMLKDSALASTIAVTEMTRQGQLIAASTFDNTTVYTLVALLYLVLCMPLLALTKKLEKRQIKGA</sequence>
<evidence type="ECO:0000313" key="13">
    <source>
        <dbReference type="Proteomes" id="UP000030853"/>
    </source>
</evidence>
<evidence type="ECO:0000256" key="4">
    <source>
        <dbReference type="ARBA" id="ARBA00022475"/>
    </source>
</evidence>
<dbReference type="Proteomes" id="UP000030853">
    <property type="component" value="Unassembled WGS sequence"/>
</dbReference>
<feature type="domain" description="ABC transmembrane type-1" evidence="11">
    <location>
        <begin position="17"/>
        <end position="205"/>
    </location>
</feature>
<dbReference type="PANTHER" id="PTHR30614">
    <property type="entry name" value="MEMBRANE COMPONENT OF AMINO ACID ABC TRANSPORTER"/>
    <property type="match status" value="1"/>
</dbReference>
<feature type="transmembrane region" description="Helical" evidence="10">
    <location>
        <begin position="86"/>
        <end position="109"/>
    </location>
</feature>
<dbReference type="AlphaFoldDB" id="A0A0B1QZH8"/>
<evidence type="ECO:0000313" key="12">
    <source>
        <dbReference type="EMBL" id="KHJ65779.1"/>
    </source>
</evidence>
<dbReference type="CDD" id="cd06261">
    <property type="entry name" value="TM_PBP2"/>
    <property type="match status" value="1"/>
</dbReference>
<dbReference type="GO" id="GO:0006865">
    <property type="term" value="P:amino acid transport"/>
    <property type="evidence" value="ECO:0007669"/>
    <property type="project" value="UniProtKB-KW"/>
</dbReference>
<keyword evidence="9 10" id="KW-0472">Membrane</keyword>
<evidence type="ECO:0000256" key="2">
    <source>
        <dbReference type="ARBA" id="ARBA00010072"/>
    </source>
</evidence>
<accession>A0A0B1QZH8</accession>
<proteinExistence type="inferred from homology"/>